<accession>A0AAE1VWR5</accession>
<gene>
    <name evidence="4" type="ORF">Sango_2812700</name>
</gene>
<evidence type="ECO:0000313" key="4">
    <source>
        <dbReference type="EMBL" id="KAK4383063.1"/>
    </source>
</evidence>
<dbReference type="Proteomes" id="UP001289374">
    <property type="component" value="Unassembled WGS sequence"/>
</dbReference>
<reference evidence="4" key="1">
    <citation type="submission" date="2020-06" db="EMBL/GenBank/DDBJ databases">
        <authorList>
            <person name="Li T."/>
            <person name="Hu X."/>
            <person name="Zhang T."/>
            <person name="Song X."/>
            <person name="Zhang H."/>
            <person name="Dai N."/>
            <person name="Sheng W."/>
            <person name="Hou X."/>
            <person name="Wei L."/>
        </authorList>
    </citation>
    <scope>NUCLEOTIDE SEQUENCE</scope>
    <source>
        <strain evidence="4">K16</strain>
        <tissue evidence="4">Leaf</tissue>
    </source>
</reference>
<name>A0AAE1VWR5_9LAMI</name>
<evidence type="ECO:0000313" key="5">
    <source>
        <dbReference type="Proteomes" id="UP001289374"/>
    </source>
</evidence>
<keyword evidence="5" id="KW-1185">Reference proteome</keyword>
<dbReference type="SUPFAM" id="SSF51430">
    <property type="entry name" value="NAD(P)-linked oxidoreductase"/>
    <property type="match status" value="1"/>
</dbReference>
<proteinExistence type="predicted"/>
<dbReference type="PRINTS" id="PR00069">
    <property type="entry name" value="ALDKETRDTASE"/>
</dbReference>
<dbReference type="InterPro" id="IPR036812">
    <property type="entry name" value="NAD(P)_OxRdtase_dom_sf"/>
</dbReference>
<dbReference type="GO" id="GO:0016491">
    <property type="term" value="F:oxidoreductase activity"/>
    <property type="evidence" value="ECO:0007669"/>
    <property type="project" value="UniProtKB-KW"/>
</dbReference>
<evidence type="ECO:0000256" key="2">
    <source>
        <dbReference type="SAM" id="MobiDB-lite"/>
    </source>
</evidence>
<dbReference type="Gene3D" id="3.20.20.100">
    <property type="entry name" value="NADP-dependent oxidoreductase domain"/>
    <property type="match status" value="1"/>
</dbReference>
<feature type="domain" description="NADP-dependent oxidoreductase" evidence="3">
    <location>
        <begin position="184"/>
        <end position="389"/>
    </location>
</feature>
<keyword evidence="1" id="KW-0560">Oxidoreductase</keyword>
<dbReference type="EMBL" id="JACGWL010000616">
    <property type="protein sequence ID" value="KAK4383063.1"/>
    <property type="molecule type" value="Genomic_DNA"/>
</dbReference>
<dbReference type="AlphaFoldDB" id="A0AAE1VWR5"/>
<evidence type="ECO:0000259" key="3">
    <source>
        <dbReference type="Pfam" id="PF00248"/>
    </source>
</evidence>
<dbReference type="PANTHER" id="PTHR43364">
    <property type="entry name" value="NADH-SPECIFIC METHYLGLYOXAL REDUCTASE-RELATED"/>
    <property type="match status" value="1"/>
</dbReference>
<dbReference type="InterPro" id="IPR023210">
    <property type="entry name" value="NADP_OxRdtase_dom"/>
</dbReference>
<dbReference type="InterPro" id="IPR050523">
    <property type="entry name" value="AKR_Detox_Biosynth"/>
</dbReference>
<protein>
    <submittedName>
        <fullName evidence="4">Protein tas</fullName>
    </submittedName>
</protein>
<evidence type="ECO:0000256" key="1">
    <source>
        <dbReference type="ARBA" id="ARBA00023002"/>
    </source>
</evidence>
<feature type="domain" description="NADP-dependent oxidoreductase" evidence="3">
    <location>
        <begin position="475"/>
        <end position="545"/>
    </location>
</feature>
<dbReference type="CDD" id="cd19094">
    <property type="entry name" value="AKR_Tas-like"/>
    <property type="match status" value="1"/>
</dbReference>
<organism evidence="4 5">
    <name type="scientific">Sesamum angolense</name>
    <dbReference type="NCBI Taxonomy" id="2727404"/>
    <lineage>
        <taxon>Eukaryota</taxon>
        <taxon>Viridiplantae</taxon>
        <taxon>Streptophyta</taxon>
        <taxon>Embryophyta</taxon>
        <taxon>Tracheophyta</taxon>
        <taxon>Spermatophyta</taxon>
        <taxon>Magnoliopsida</taxon>
        <taxon>eudicotyledons</taxon>
        <taxon>Gunneridae</taxon>
        <taxon>Pentapetalae</taxon>
        <taxon>asterids</taxon>
        <taxon>lamiids</taxon>
        <taxon>Lamiales</taxon>
        <taxon>Pedaliaceae</taxon>
        <taxon>Sesamum</taxon>
    </lineage>
</organism>
<dbReference type="InterPro" id="IPR020471">
    <property type="entry name" value="AKR"/>
</dbReference>
<sequence>MGVSDGQLVVAPQARQRRCRPDGGEATSLDLDDDCPIWEARPRSSDLGDGAGAGAARGRKAQAEVGSEGHEPGRNTSTKLTGALLYPLSLQEPGGYLFKFSMASSSGSSIVPAFLLNNRSSAGGVSRHHLTQRLAAAPEGGRNLALLWKWNRKKRSNFVIFSKQRHENALQYKKLGDSDLVISEITLGTMTYGEQNTEKEAHEQLSYSFERGINALDTAEVYPVPPRKETQGRTDQYIASWLTSQPRDKVILATKVAGYSQRSSYLRDNLDVVRVDAANIKESVEKSLKRLNTDYIDLLQIHWPDRYVALFGEYFYDPSKWRSSMSFVEQLRGFQELIDQGKVRYIGVSNETSYGVMEFVHAAKVEGLPKIVSIQNNYSLLVRCKFERKMFLESSSVLQLLLQNLSLAHSFSFDTVQLISLKCATKQLQHWFTCLFSTCGWSIIWKYLDIDSEAAKRGRFNLFPGYMERYNKSVAKEVTAKYLEVAKKHGLSLVELALAFARDRPFVTSSIIGATTIDQLKEDIDAFLTTERPLPSEVVADIEDIFKRYKDPAIN</sequence>
<comment type="caution">
    <text evidence="4">The sequence shown here is derived from an EMBL/GenBank/DDBJ whole genome shotgun (WGS) entry which is preliminary data.</text>
</comment>
<dbReference type="PANTHER" id="PTHR43364:SF4">
    <property type="entry name" value="NAD(P)-LINKED OXIDOREDUCTASE SUPERFAMILY PROTEIN"/>
    <property type="match status" value="1"/>
</dbReference>
<feature type="region of interest" description="Disordered" evidence="2">
    <location>
        <begin position="1"/>
        <end position="78"/>
    </location>
</feature>
<dbReference type="Pfam" id="PF00248">
    <property type="entry name" value="Aldo_ket_red"/>
    <property type="match status" value="2"/>
</dbReference>
<reference evidence="4" key="2">
    <citation type="journal article" date="2024" name="Plant">
        <title>Genomic evolution and insights into agronomic trait innovations of Sesamum species.</title>
        <authorList>
            <person name="Miao H."/>
            <person name="Wang L."/>
            <person name="Qu L."/>
            <person name="Liu H."/>
            <person name="Sun Y."/>
            <person name="Le M."/>
            <person name="Wang Q."/>
            <person name="Wei S."/>
            <person name="Zheng Y."/>
            <person name="Lin W."/>
            <person name="Duan Y."/>
            <person name="Cao H."/>
            <person name="Xiong S."/>
            <person name="Wang X."/>
            <person name="Wei L."/>
            <person name="Li C."/>
            <person name="Ma Q."/>
            <person name="Ju M."/>
            <person name="Zhao R."/>
            <person name="Li G."/>
            <person name="Mu C."/>
            <person name="Tian Q."/>
            <person name="Mei H."/>
            <person name="Zhang T."/>
            <person name="Gao T."/>
            <person name="Zhang H."/>
        </authorList>
    </citation>
    <scope>NUCLEOTIDE SEQUENCE</scope>
    <source>
        <strain evidence="4">K16</strain>
    </source>
</reference>